<dbReference type="GO" id="GO:0003676">
    <property type="term" value="F:nucleic acid binding"/>
    <property type="evidence" value="ECO:0007669"/>
    <property type="project" value="InterPro"/>
</dbReference>
<feature type="compositionally biased region" description="Basic and acidic residues" evidence="1">
    <location>
        <begin position="287"/>
        <end position="296"/>
    </location>
</feature>
<accession>A0A165LRU2</accession>
<organism evidence="2 3">
    <name type="scientific">Exidia glandulosa HHB12029</name>
    <dbReference type="NCBI Taxonomy" id="1314781"/>
    <lineage>
        <taxon>Eukaryota</taxon>
        <taxon>Fungi</taxon>
        <taxon>Dikarya</taxon>
        <taxon>Basidiomycota</taxon>
        <taxon>Agaricomycotina</taxon>
        <taxon>Agaricomycetes</taxon>
        <taxon>Auriculariales</taxon>
        <taxon>Exidiaceae</taxon>
        <taxon>Exidia</taxon>
    </lineage>
</organism>
<feature type="region of interest" description="Disordered" evidence="1">
    <location>
        <begin position="336"/>
        <end position="360"/>
    </location>
</feature>
<feature type="non-terminal residue" evidence="2">
    <location>
        <position position="1"/>
    </location>
</feature>
<proteinExistence type="predicted"/>
<evidence type="ECO:0000313" key="2">
    <source>
        <dbReference type="EMBL" id="KZV98234.1"/>
    </source>
</evidence>
<dbReference type="Proteomes" id="UP000077266">
    <property type="component" value="Unassembled WGS sequence"/>
</dbReference>
<dbReference type="STRING" id="1314781.A0A165LRU2"/>
<dbReference type="InParanoid" id="A0A165LRU2"/>
<protein>
    <submittedName>
        <fullName evidence="2">Uncharacterized protein</fullName>
    </submittedName>
</protein>
<reference evidence="2 3" key="1">
    <citation type="journal article" date="2016" name="Mol. Biol. Evol.">
        <title>Comparative Genomics of Early-Diverging Mushroom-Forming Fungi Provides Insights into the Origins of Lignocellulose Decay Capabilities.</title>
        <authorList>
            <person name="Nagy L.G."/>
            <person name="Riley R."/>
            <person name="Tritt A."/>
            <person name="Adam C."/>
            <person name="Daum C."/>
            <person name="Floudas D."/>
            <person name="Sun H."/>
            <person name="Yadav J.S."/>
            <person name="Pangilinan J."/>
            <person name="Larsson K.H."/>
            <person name="Matsuura K."/>
            <person name="Barry K."/>
            <person name="Labutti K."/>
            <person name="Kuo R."/>
            <person name="Ohm R.A."/>
            <person name="Bhattacharya S.S."/>
            <person name="Shirouzu T."/>
            <person name="Yoshinaga Y."/>
            <person name="Martin F.M."/>
            <person name="Grigoriev I.V."/>
            <person name="Hibbett D.S."/>
        </authorList>
    </citation>
    <scope>NUCLEOTIDE SEQUENCE [LARGE SCALE GENOMIC DNA]</scope>
    <source>
        <strain evidence="2 3">HHB12029</strain>
    </source>
</reference>
<evidence type="ECO:0000256" key="1">
    <source>
        <dbReference type="SAM" id="MobiDB-lite"/>
    </source>
</evidence>
<feature type="compositionally biased region" description="Basic and acidic residues" evidence="1">
    <location>
        <begin position="345"/>
        <end position="360"/>
    </location>
</feature>
<gene>
    <name evidence="2" type="ORF">EXIGLDRAFT_809315</name>
</gene>
<dbReference type="InterPro" id="IPR036397">
    <property type="entry name" value="RNaseH_sf"/>
</dbReference>
<dbReference type="EMBL" id="KV425921">
    <property type="protein sequence ID" value="KZV98234.1"/>
    <property type="molecule type" value="Genomic_DNA"/>
</dbReference>
<feature type="region of interest" description="Disordered" evidence="1">
    <location>
        <begin position="276"/>
        <end position="296"/>
    </location>
</feature>
<dbReference type="Gene3D" id="3.30.420.10">
    <property type="entry name" value="Ribonuclease H-like superfamily/Ribonuclease H"/>
    <property type="match status" value="1"/>
</dbReference>
<evidence type="ECO:0000313" key="3">
    <source>
        <dbReference type="Proteomes" id="UP000077266"/>
    </source>
</evidence>
<dbReference type="OrthoDB" id="3253907at2759"/>
<sequence>PVSKCLKYKHEATTVEHLEELAELDDLQHETITNCDCENCGEDRAIGCQAPYHCAEGAGDLLAVLAPKWNLNTALHAEDEYDALPTTPPENTERRLDEGDALVFQPHTDSPSEVAHLYRIFARHLSINRDTPLNEIMQRDAAVPTERAEGARTTIAYACGSTIHGRTDNAKGGYALHFPNGEAPDSQGACAGKTQSQERSAVTAIIRAATEADPAAPLLIITNSKSAVKKLTLLAKKNEKRGWIDHPENTDVLRQAMATLRKRAGRTELACVTKKHARPETAVMEQTTRRAREAARHERPIEIHTREIEHFDAPGATLQGITQKIAHNAIRQIRAQSTPARRKTKENVDKTKAAVQRQNKERPTEDQIWLALKSRDLSRNVRNFLWKALHSGHKIGDYFTGMPAPWNEYAQCALCNRTETLQHILFDCSSNETRTVWALAKTFMEHKLDVWPDLDVGAILGAPLLKFSDTPTGMPDGTTRAARIVISESAFLIWKIRCERCIEHEGDPDKAPSAEEITGRWYQAINARIANDRYLTNKRRYKNKALDKDLVLDTWERLLELPENVPEDWIRHPGVLVGRGTTRPRGRER</sequence>
<name>A0A165LRU2_EXIGL</name>
<keyword evidence="3" id="KW-1185">Reference proteome</keyword>
<dbReference type="AlphaFoldDB" id="A0A165LRU2"/>